<dbReference type="InterPro" id="IPR036047">
    <property type="entry name" value="F-box-like_dom_sf"/>
</dbReference>
<dbReference type="EMBL" id="KN838473">
    <property type="protein sequence ID" value="KIJ22278.1"/>
    <property type="molecule type" value="Genomic_DNA"/>
</dbReference>
<feature type="domain" description="F-box" evidence="1">
    <location>
        <begin position="34"/>
        <end position="67"/>
    </location>
</feature>
<evidence type="ECO:0000313" key="3">
    <source>
        <dbReference type="Proteomes" id="UP000054279"/>
    </source>
</evidence>
<gene>
    <name evidence="2" type="ORF">M422DRAFT_277362</name>
</gene>
<dbReference type="Pfam" id="PF12937">
    <property type="entry name" value="F-box-like"/>
    <property type="match status" value="1"/>
</dbReference>
<dbReference type="AlphaFoldDB" id="A0A0C9T0N8"/>
<dbReference type="Gene3D" id="1.20.1280.50">
    <property type="match status" value="1"/>
</dbReference>
<proteinExistence type="predicted"/>
<sequence>MRILIRPANTFLEQELRPSSQNVCNTTLDMLRSTLPTELNERTFSYVDHTQDLLHLALACKTWKAVIIPRHIQMRHTRCDHRRETPNLSNRPCFIGDATLDQTRENRRKSHAFLGF</sequence>
<accession>A0A0C9T0N8</accession>
<dbReference type="HOGENOM" id="CLU_2098375_0_0_1"/>
<protein>
    <recommendedName>
        <fullName evidence="1">F-box domain-containing protein</fullName>
    </recommendedName>
</protein>
<dbReference type="SUPFAM" id="SSF81383">
    <property type="entry name" value="F-box domain"/>
    <property type="match status" value="1"/>
</dbReference>
<dbReference type="OrthoDB" id="2847287at2759"/>
<name>A0A0C9T0N8_SPHS4</name>
<evidence type="ECO:0000313" key="2">
    <source>
        <dbReference type="EMBL" id="KIJ22278.1"/>
    </source>
</evidence>
<reference evidence="2 3" key="1">
    <citation type="submission" date="2014-06" db="EMBL/GenBank/DDBJ databases">
        <title>Evolutionary Origins and Diversification of the Mycorrhizal Mutualists.</title>
        <authorList>
            <consortium name="DOE Joint Genome Institute"/>
            <consortium name="Mycorrhizal Genomics Consortium"/>
            <person name="Kohler A."/>
            <person name="Kuo A."/>
            <person name="Nagy L.G."/>
            <person name="Floudas D."/>
            <person name="Copeland A."/>
            <person name="Barry K.W."/>
            <person name="Cichocki N."/>
            <person name="Veneault-Fourrey C."/>
            <person name="LaButti K."/>
            <person name="Lindquist E.A."/>
            <person name="Lipzen A."/>
            <person name="Lundell T."/>
            <person name="Morin E."/>
            <person name="Murat C."/>
            <person name="Riley R."/>
            <person name="Ohm R."/>
            <person name="Sun H."/>
            <person name="Tunlid A."/>
            <person name="Henrissat B."/>
            <person name="Grigoriev I.V."/>
            <person name="Hibbett D.S."/>
            <person name="Martin F."/>
        </authorList>
    </citation>
    <scope>NUCLEOTIDE SEQUENCE [LARGE SCALE GENOMIC DNA]</scope>
    <source>
        <strain evidence="2 3">SS14</strain>
    </source>
</reference>
<keyword evidence="3" id="KW-1185">Reference proteome</keyword>
<organism evidence="2 3">
    <name type="scientific">Sphaerobolus stellatus (strain SS14)</name>
    <dbReference type="NCBI Taxonomy" id="990650"/>
    <lineage>
        <taxon>Eukaryota</taxon>
        <taxon>Fungi</taxon>
        <taxon>Dikarya</taxon>
        <taxon>Basidiomycota</taxon>
        <taxon>Agaricomycotina</taxon>
        <taxon>Agaricomycetes</taxon>
        <taxon>Phallomycetidae</taxon>
        <taxon>Geastrales</taxon>
        <taxon>Sphaerobolaceae</taxon>
        <taxon>Sphaerobolus</taxon>
    </lineage>
</organism>
<dbReference type="InterPro" id="IPR001810">
    <property type="entry name" value="F-box_dom"/>
</dbReference>
<evidence type="ECO:0000259" key="1">
    <source>
        <dbReference type="Pfam" id="PF12937"/>
    </source>
</evidence>
<dbReference type="Proteomes" id="UP000054279">
    <property type="component" value="Unassembled WGS sequence"/>
</dbReference>